<dbReference type="AlphaFoldDB" id="A0A8H7IAR3"/>
<sequence>MRARLLQSNRSASRLSKESKDGSNSGSGKKRTGGAHAVRGEPILLVMDATERDRYWEHRSERADRQLSGLNHELEASKKRLKELEAIQSQVSPRDQPHVQREIERTQREIRRSIDASALLRTHLQVYDDKEPGEITSAFRSINRAIDNLCRDMVEDMAKLRPDNKGPPVKTSLNVRDMLVVRQILYPQGLTNPSLIESSSVGRPDREFVEFALRFL</sequence>
<feature type="coiled-coil region" evidence="1">
    <location>
        <begin position="60"/>
        <end position="87"/>
    </location>
</feature>
<evidence type="ECO:0000256" key="1">
    <source>
        <dbReference type="SAM" id="Coils"/>
    </source>
</evidence>
<proteinExistence type="predicted"/>
<evidence type="ECO:0000256" key="2">
    <source>
        <dbReference type="SAM" id="MobiDB-lite"/>
    </source>
</evidence>
<name>A0A8H7IAR3_9AGAM</name>
<comment type="caution">
    <text evidence="3">The sequence shown here is derived from an EMBL/GenBank/DDBJ whole genome shotgun (WGS) entry which is preliminary data.</text>
</comment>
<evidence type="ECO:0000313" key="3">
    <source>
        <dbReference type="EMBL" id="KAF8755013.1"/>
    </source>
</evidence>
<evidence type="ECO:0000313" key="4">
    <source>
        <dbReference type="Proteomes" id="UP000614334"/>
    </source>
</evidence>
<dbReference type="Proteomes" id="UP000614334">
    <property type="component" value="Unassembled WGS sequence"/>
</dbReference>
<accession>A0A8H7IAR3</accession>
<feature type="compositionally biased region" description="Polar residues" evidence="2">
    <location>
        <begin position="1"/>
        <end position="14"/>
    </location>
</feature>
<organism evidence="3 4">
    <name type="scientific">Rhizoctonia solani</name>
    <dbReference type="NCBI Taxonomy" id="456999"/>
    <lineage>
        <taxon>Eukaryota</taxon>
        <taxon>Fungi</taxon>
        <taxon>Dikarya</taxon>
        <taxon>Basidiomycota</taxon>
        <taxon>Agaricomycotina</taxon>
        <taxon>Agaricomycetes</taxon>
        <taxon>Cantharellales</taxon>
        <taxon>Ceratobasidiaceae</taxon>
        <taxon>Rhizoctonia</taxon>
    </lineage>
</organism>
<reference evidence="3" key="1">
    <citation type="submission" date="2020-09" db="EMBL/GenBank/DDBJ databases">
        <title>Comparative genome analyses of four rice-infecting Rhizoctonia solani isolates reveal extensive enrichment of homogalacturonan modification genes.</title>
        <authorList>
            <person name="Lee D.-Y."/>
            <person name="Jeon J."/>
            <person name="Kim K.-T."/>
            <person name="Cheong K."/>
            <person name="Song H."/>
            <person name="Choi G."/>
            <person name="Ko J."/>
            <person name="Opiyo S.O."/>
            <person name="Zuo S."/>
            <person name="Madhav S."/>
            <person name="Lee Y.-H."/>
            <person name="Wang G.-L."/>
        </authorList>
    </citation>
    <scope>NUCLEOTIDE SEQUENCE</scope>
    <source>
        <strain evidence="3">AG1-IA B2</strain>
    </source>
</reference>
<protein>
    <submittedName>
        <fullName evidence="3">Uncharacterized protein</fullName>
    </submittedName>
</protein>
<gene>
    <name evidence="3" type="ORF">RHS01_05551</name>
</gene>
<keyword evidence="1" id="KW-0175">Coiled coil</keyword>
<feature type="region of interest" description="Disordered" evidence="2">
    <location>
        <begin position="1"/>
        <end position="39"/>
    </location>
</feature>
<dbReference type="EMBL" id="JACYCF010000009">
    <property type="protein sequence ID" value="KAF8755013.1"/>
    <property type="molecule type" value="Genomic_DNA"/>
</dbReference>